<feature type="chain" id="PRO_5025594461" description="Protein kinase domain-containing protein" evidence="12">
    <location>
        <begin position="24"/>
        <end position="513"/>
    </location>
</feature>
<evidence type="ECO:0000256" key="5">
    <source>
        <dbReference type="ARBA" id="ARBA00022527"/>
    </source>
</evidence>
<evidence type="ECO:0000256" key="7">
    <source>
        <dbReference type="ARBA" id="ARBA00022679"/>
    </source>
</evidence>
<gene>
    <name evidence="14" type="ORF">F2P81_010330</name>
</gene>
<proteinExistence type="inferred from homology"/>
<dbReference type="PRINTS" id="PR00437">
    <property type="entry name" value="SMALLCYTKCXC"/>
</dbReference>
<dbReference type="SMART" id="SM00220">
    <property type="entry name" value="S_TKc"/>
    <property type="match status" value="1"/>
</dbReference>
<dbReference type="Pfam" id="PF00069">
    <property type="entry name" value="Pkinase"/>
    <property type="match status" value="1"/>
</dbReference>
<keyword evidence="4" id="KW-0964">Secreted</keyword>
<dbReference type="InterPro" id="IPR001811">
    <property type="entry name" value="Chemokine_IL8-like_dom"/>
</dbReference>
<keyword evidence="7" id="KW-0808">Transferase</keyword>
<dbReference type="GO" id="GO:0042056">
    <property type="term" value="F:chemoattractant activity"/>
    <property type="evidence" value="ECO:0007669"/>
    <property type="project" value="UniProtKB-ARBA"/>
</dbReference>
<sequence>MMSSRVIVVAVAVLLASLAISEGVSLRSLGVEMHCRCIQTESKPIGRHIEKVELIPGNSHCEETEIIATLKHSGKEVCLDPEAPWVIRVINRIMSKSNVHFLFRTVTPSKRLEKLLAVIECDVTLTFALKFAAILVCRIRIKTKQQSALTDHYIGSLPENLLLASKLKGAAVKLADFGLAIEVQGDQQAWFGFAGTPGYLSPEVLRKDPYGKPVDMWACGVILYILLVGYPPFWDEDQHRLYQQIKAGAYDFPSPEWDTVTPEAKDLINKMLTINPSKRITATEALKHPWICQRSTVASMMHRQETVECLKKFNARRKLKGAILTTLLVTRNFSAAKSLLNKKADGVKEPQTTVIHNPVDGNKESIESANTTIEDEDVKARKQEIIKVTEQLIESINNGDFDAYAKICDPGLTSFEPEALGNLVEGHDFHRFYFENALSKGNKPVHTILLNPHVHLIGENAACIAYIRLTQYMDGSGMPRTMQSEETRVWHRRDGKWQNIHFHRSGSPSIPSQ</sequence>
<dbReference type="PANTHER" id="PTHR24347">
    <property type="entry name" value="SERINE/THREONINE-PROTEIN KINASE"/>
    <property type="match status" value="1"/>
</dbReference>
<evidence type="ECO:0000256" key="8">
    <source>
        <dbReference type="ARBA" id="ARBA00022777"/>
    </source>
</evidence>
<dbReference type="AlphaFoldDB" id="A0A6A4SQJ8"/>
<dbReference type="GO" id="GO:0008009">
    <property type="term" value="F:chemokine activity"/>
    <property type="evidence" value="ECO:0007669"/>
    <property type="project" value="InterPro"/>
</dbReference>
<evidence type="ECO:0000256" key="12">
    <source>
        <dbReference type="SAM" id="SignalP"/>
    </source>
</evidence>
<dbReference type="InterPro" id="IPR001089">
    <property type="entry name" value="Chemokine_CXC"/>
</dbReference>
<name>A0A6A4SQJ8_SCOMX</name>
<dbReference type="PROSITE" id="PS50011">
    <property type="entry name" value="PROTEIN_KINASE_DOM"/>
    <property type="match status" value="1"/>
</dbReference>
<dbReference type="InterPro" id="IPR013543">
    <property type="entry name" value="Ca/CaM-dep_prot_kinase-assoc"/>
</dbReference>
<dbReference type="CDD" id="cd00273">
    <property type="entry name" value="Chemokine_CXC"/>
    <property type="match status" value="1"/>
</dbReference>
<evidence type="ECO:0000256" key="9">
    <source>
        <dbReference type="ARBA" id="ARBA00054901"/>
    </source>
</evidence>
<evidence type="ECO:0000256" key="4">
    <source>
        <dbReference type="ARBA" id="ARBA00022525"/>
    </source>
</evidence>
<comment type="function">
    <text evidence="10">CaM-kinase II (CAMK2) is a prominent kinase in the central nervous system.</text>
</comment>
<dbReference type="InterPro" id="IPR000719">
    <property type="entry name" value="Prot_kinase_dom"/>
</dbReference>
<keyword evidence="5" id="KW-0723">Serine/threonine-protein kinase</keyword>
<dbReference type="GO" id="GO:0004683">
    <property type="term" value="F:calcium/calmodulin-dependent protein kinase activity"/>
    <property type="evidence" value="ECO:0007669"/>
    <property type="project" value="InterPro"/>
</dbReference>
<dbReference type="GO" id="GO:0006955">
    <property type="term" value="P:immune response"/>
    <property type="evidence" value="ECO:0007669"/>
    <property type="project" value="InterPro"/>
</dbReference>
<dbReference type="SUPFAM" id="SSF56112">
    <property type="entry name" value="Protein kinase-like (PK-like)"/>
    <property type="match status" value="1"/>
</dbReference>
<evidence type="ECO:0000313" key="14">
    <source>
        <dbReference type="EMBL" id="KAF0037456.1"/>
    </source>
</evidence>
<dbReference type="Pfam" id="PF00048">
    <property type="entry name" value="IL8"/>
    <property type="match status" value="1"/>
</dbReference>
<dbReference type="SUPFAM" id="SSF54427">
    <property type="entry name" value="NTF2-like"/>
    <property type="match status" value="1"/>
</dbReference>
<dbReference type="GO" id="GO:0006952">
    <property type="term" value="P:defense response"/>
    <property type="evidence" value="ECO:0007669"/>
    <property type="project" value="InterPro"/>
</dbReference>
<evidence type="ECO:0000256" key="2">
    <source>
        <dbReference type="ARBA" id="ARBA00010665"/>
    </source>
</evidence>
<dbReference type="PRINTS" id="PR00436">
    <property type="entry name" value="INTERLEUKIN8"/>
</dbReference>
<feature type="signal peptide" evidence="12">
    <location>
        <begin position="1"/>
        <end position="23"/>
    </location>
</feature>
<dbReference type="Gene3D" id="3.10.450.50">
    <property type="match status" value="1"/>
</dbReference>
<keyword evidence="6" id="KW-0597">Phosphoprotein</keyword>
<comment type="function">
    <text evidence="9">Ligand for cxcr3.2. Chemotactic for macrophages.</text>
</comment>
<dbReference type="FunFam" id="3.10.450.50:FF:000001">
    <property type="entry name" value="calcium/calmodulin-dependent protein kinase type II subunit gamma isoform X1"/>
    <property type="match status" value="1"/>
</dbReference>
<evidence type="ECO:0000256" key="1">
    <source>
        <dbReference type="ARBA" id="ARBA00004613"/>
    </source>
</evidence>
<dbReference type="Pfam" id="PF08332">
    <property type="entry name" value="CaMKII_AD"/>
    <property type="match status" value="1"/>
</dbReference>
<dbReference type="FunFam" id="2.40.50.40:FF:000004">
    <property type="entry name" value="C-X-C motif chemokine"/>
    <property type="match status" value="1"/>
</dbReference>
<dbReference type="Gene3D" id="6.10.140.620">
    <property type="match status" value="1"/>
</dbReference>
<keyword evidence="12" id="KW-0732">Signal</keyword>
<dbReference type="GO" id="GO:0005615">
    <property type="term" value="C:extracellular space"/>
    <property type="evidence" value="ECO:0007669"/>
    <property type="project" value="UniProtKB-KW"/>
</dbReference>
<evidence type="ECO:0000259" key="13">
    <source>
        <dbReference type="PROSITE" id="PS50011"/>
    </source>
</evidence>
<dbReference type="GO" id="GO:0005524">
    <property type="term" value="F:ATP binding"/>
    <property type="evidence" value="ECO:0007669"/>
    <property type="project" value="InterPro"/>
</dbReference>
<evidence type="ECO:0000256" key="10">
    <source>
        <dbReference type="ARBA" id="ARBA00056581"/>
    </source>
</evidence>
<dbReference type="SUPFAM" id="SSF54117">
    <property type="entry name" value="Interleukin 8-like chemokines"/>
    <property type="match status" value="1"/>
</dbReference>
<evidence type="ECO:0000256" key="6">
    <source>
        <dbReference type="ARBA" id="ARBA00022553"/>
    </source>
</evidence>
<accession>A0A6A4SQJ8</accession>
<comment type="similarity">
    <text evidence="2">Belongs to the intercrine alpha (chemokine CxC) family.</text>
</comment>
<dbReference type="FunFam" id="1.10.510.10:FF:000001">
    <property type="entry name" value="Calcium/calmodulin-dependent protein kinase type II subunit delta"/>
    <property type="match status" value="1"/>
</dbReference>
<organism evidence="14 15">
    <name type="scientific">Scophthalmus maximus</name>
    <name type="common">Turbot</name>
    <name type="synonym">Psetta maxima</name>
    <dbReference type="NCBI Taxonomy" id="52904"/>
    <lineage>
        <taxon>Eukaryota</taxon>
        <taxon>Metazoa</taxon>
        <taxon>Chordata</taxon>
        <taxon>Craniata</taxon>
        <taxon>Vertebrata</taxon>
        <taxon>Euteleostomi</taxon>
        <taxon>Actinopterygii</taxon>
        <taxon>Neopterygii</taxon>
        <taxon>Teleostei</taxon>
        <taxon>Neoteleostei</taxon>
        <taxon>Acanthomorphata</taxon>
        <taxon>Carangaria</taxon>
        <taxon>Pleuronectiformes</taxon>
        <taxon>Pleuronectoidei</taxon>
        <taxon>Scophthalmidae</taxon>
        <taxon>Scophthalmus</taxon>
    </lineage>
</organism>
<dbReference type="Gene3D" id="1.10.510.10">
    <property type="entry name" value="Transferase(Phosphotransferase) domain 1"/>
    <property type="match status" value="1"/>
</dbReference>
<evidence type="ECO:0000256" key="3">
    <source>
        <dbReference type="ARBA" id="ARBA00022514"/>
    </source>
</evidence>
<protein>
    <recommendedName>
        <fullName evidence="13">Protein kinase domain-containing protein</fullName>
    </recommendedName>
</protein>
<comment type="subunit">
    <text evidence="11">CAMK2 is composed of four different chains: alpha, beta, gamma, and delta. The different isoforms assemble into homo- or heteromultimeric holoenzymes composed of 8 to 12 subunits.</text>
</comment>
<dbReference type="Proteomes" id="UP000438429">
    <property type="component" value="Unassembled WGS sequence"/>
</dbReference>
<evidence type="ECO:0000313" key="15">
    <source>
        <dbReference type="Proteomes" id="UP000438429"/>
    </source>
</evidence>
<keyword evidence="3" id="KW-0202">Cytokine</keyword>
<comment type="caution">
    <text evidence="14">The sequence shown here is derived from an EMBL/GenBank/DDBJ whole genome shotgun (WGS) entry which is preliminary data.</text>
</comment>
<dbReference type="InterPro" id="IPR033899">
    <property type="entry name" value="CXC_Chemokine_domain"/>
</dbReference>
<dbReference type="Gene3D" id="2.40.50.40">
    <property type="match status" value="1"/>
</dbReference>
<dbReference type="InterPro" id="IPR011009">
    <property type="entry name" value="Kinase-like_dom_sf"/>
</dbReference>
<keyword evidence="8" id="KW-0418">Kinase</keyword>
<comment type="subcellular location">
    <subcellularLocation>
        <location evidence="1">Secreted</location>
    </subcellularLocation>
</comment>
<dbReference type="InterPro" id="IPR036048">
    <property type="entry name" value="Interleukin_8-like_sf"/>
</dbReference>
<dbReference type="InterPro" id="IPR032710">
    <property type="entry name" value="NTF2-like_dom_sf"/>
</dbReference>
<dbReference type="EMBL" id="VEVO01000009">
    <property type="protein sequence ID" value="KAF0037456.1"/>
    <property type="molecule type" value="Genomic_DNA"/>
</dbReference>
<feature type="domain" description="Protein kinase" evidence="13">
    <location>
        <begin position="1"/>
        <end position="291"/>
    </location>
</feature>
<evidence type="ECO:0000256" key="11">
    <source>
        <dbReference type="ARBA" id="ARBA00064333"/>
    </source>
</evidence>
<dbReference type="GO" id="GO:0005516">
    <property type="term" value="F:calmodulin binding"/>
    <property type="evidence" value="ECO:0007669"/>
    <property type="project" value="InterPro"/>
</dbReference>
<dbReference type="SMART" id="SM00199">
    <property type="entry name" value="SCY"/>
    <property type="match status" value="1"/>
</dbReference>
<reference evidence="14 15" key="1">
    <citation type="submission" date="2019-06" db="EMBL/GenBank/DDBJ databases">
        <title>Draft genomes of female and male turbot (Scophthalmus maximus).</title>
        <authorList>
            <person name="Xu H."/>
            <person name="Xu X.-W."/>
            <person name="Shao C."/>
            <person name="Chen S."/>
        </authorList>
    </citation>
    <scope>NUCLEOTIDE SEQUENCE [LARGE SCALE GENOMIC DNA]</scope>
    <source>
        <strain evidence="14">Ysfricsl-2016a</strain>
        <tissue evidence="14">Blood</tissue>
    </source>
</reference>